<evidence type="ECO:0000313" key="2">
    <source>
        <dbReference type="Proteomes" id="UP001353858"/>
    </source>
</evidence>
<dbReference type="EMBL" id="JARPUR010000005">
    <property type="protein sequence ID" value="KAK4875300.1"/>
    <property type="molecule type" value="Genomic_DNA"/>
</dbReference>
<accession>A0AAN7Q102</accession>
<gene>
    <name evidence="1" type="ORF">RN001_011722</name>
</gene>
<sequence>MKELAEPQIPDALRGGTYHCLYTRSEYKDDKHSLTRLKTILVSVLDEQIQRLLKIAITSFWFLPAVDENNF</sequence>
<dbReference type="AlphaFoldDB" id="A0AAN7Q102"/>
<organism evidence="1 2">
    <name type="scientific">Aquatica leii</name>
    <dbReference type="NCBI Taxonomy" id="1421715"/>
    <lineage>
        <taxon>Eukaryota</taxon>
        <taxon>Metazoa</taxon>
        <taxon>Ecdysozoa</taxon>
        <taxon>Arthropoda</taxon>
        <taxon>Hexapoda</taxon>
        <taxon>Insecta</taxon>
        <taxon>Pterygota</taxon>
        <taxon>Neoptera</taxon>
        <taxon>Endopterygota</taxon>
        <taxon>Coleoptera</taxon>
        <taxon>Polyphaga</taxon>
        <taxon>Elateriformia</taxon>
        <taxon>Elateroidea</taxon>
        <taxon>Lampyridae</taxon>
        <taxon>Luciolinae</taxon>
        <taxon>Aquatica</taxon>
    </lineage>
</organism>
<name>A0AAN7Q102_9COLE</name>
<evidence type="ECO:0000313" key="1">
    <source>
        <dbReference type="EMBL" id="KAK4875300.1"/>
    </source>
</evidence>
<reference evidence="2" key="1">
    <citation type="submission" date="2023-01" db="EMBL/GenBank/DDBJ databases">
        <title>Key to firefly adult light organ development and bioluminescence: homeobox transcription factors regulate luciferase expression and transportation to peroxisome.</title>
        <authorList>
            <person name="Fu X."/>
        </authorList>
    </citation>
    <scope>NUCLEOTIDE SEQUENCE [LARGE SCALE GENOMIC DNA]</scope>
</reference>
<dbReference type="Proteomes" id="UP001353858">
    <property type="component" value="Unassembled WGS sequence"/>
</dbReference>
<protein>
    <submittedName>
        <fullName evidence="1">Uncharacterized protein</fullName>
    </submittedName>
</protein>
<keyword evidence="2" id="KW-1185">Reference proteome</keyword>
<comment type="caution">
    <text evidence="1">The sequence shown here is derived from an EMBL/GenBank/DDBJ whole genome shotgun (WGS) entry which is preliminary data.</text>
</comment>
<proteinExistence type="predicted"/>